<comment type="caution">
    <text evidence="2">The sequence shown here is derived from an EMBL/GenBank/DDBJ whole genome shotgun (WGS) entry which is preliminary data.</text>
</comment>
<dbReference type="InterPro" id="IPR004843">
    <property type="entry name" value="Calcineurin-like_PHP"/>
</dbReference>
<dbReference type="SUPFAM" id="SSF56300">
    <property type="entry name" value="Metallo-dependent phosphatases"/>
    <property type="match status" value="1"/>
</dbReference>
<dbReference type="PANTHER" id="PTHR32440">
    <property type="entry name" value="PHOSPHATASE DCR2-RELATED-RELATED"/>
    <property type="match status" value="1"/>
</dbReference>
<dbReference type="AlphaFoldDB" id="A0A9D1MH17"/>
<name>A0A9D1MH17_9FIRM</name>
<accession>A0A9D1MH17</accession>
<dbReference type="PANTHER" id="PTHR32440:SF0">
    <property type="entry name" value="PHOSPHATASE DCR2-RELATED"/>
    <property type="match status" value="1"/>
</dbReference>
<dbReference type="InterPro" id="IPR029052">
    <property type="entry name" value="Metallo-depent_PP-like"/>
</dbReference>
<dbReference type="Gene3D" id="3.60.21.10">
    <property type="match status" value="1"/>
</dbReference>
<dbReference type="GO" id="GO:0016788">
    <property type="term" value="F:hydrolase activity, acting on ester bonds"/>
    <property type="evidence" value="ECO:0007669"/>
    <property type="project" value="TreeGrafter"/>
</dbReference>
<evidence type="ECO:0000313" key="3">
    <source>
        <dbReference type="Proteomes" id="UP000824094"/>
    </source>
</evidence>
<sequence length="310" mass="34497">MEKAENVYRVTVMTDMHLMPGDYEDGFESVDKLVGASRPDFVVFNGDNFFGFNGEDLAFYDRLDAYFIEKGIKWTAILGNHDGEYNSADRRSIAEHIANLPGTVFELNPIGKRYGNFFYDTPVAGTALAFLDSGGKATLSERIRSGFSSKYAALTKEQIAFYLNEAHGKRAVFLFIHIPLNEFENGYYLALANCKVIYGAVRENITPEGKLNRFGDIVCSPAVNTGFFDAAAKEGNLKAVFAGHDHLNDFAVDYKGVRLVQVQRSFSSKLASYGFKKRGFTDFSGATVLDVTENGFDVKQLFLKDLSKDL</sequence>
<dbReference type="EMBL" id="DVNF01000035">
    <property type="protein sequence ID" value="HIU59939.1"/>
    <property type="molecule type" value="Genomic_DNA"/>
</dbReference>
<proteinExistence type="predicted"/>
<dbReference type="Proteomes" id="UP000824094">
    <property type="component" value="Unassembled WGS sequence"/>
</dbReference>
<feature type="domain" description="Calcineurin-like phosphoesterase" evidence="1">
    <location>
        <begin position="9"/>
        <end position="246"/>
    </location>
</feature>
<evidence type="ECO:0000259" key="1">
    <source>
        <dbReference type="Pfam" id="PF00149"/>
    </source>
</evidence>
<reference evidence="2" key="1">
    <citation type="submission" date="2020-10" db="EMBL/GenBank/DDBJ databases">
        <authorList>
            <person name="Gilroy R."/>
        </authorList>
    </citation>
    <scope>NUCLEOTIDE SEQUENCE</scope>
    <source>
        <strain evidence="2">18911</strain>
    </source>
</reference>
<reference evidence="2" key="2">
    <citation type="journal article" date="2021" name="PeerJ">
        <title>Extensive microbial diversity within the chicken gut microbiome revealed by metagenomics and culture.</title>
        <authorList>
            <person name="Gilroy R."/>
            <person name="Ravi A."/>
            <person name="Getino M."/>
            <person name="Pursley I."/>
            <person name="Horton D.L."/>
            <person name="Alikhan N.F."/>
            <person name="Baker D."/>
            <person name="Gharbi K."/>
            <person name="Hall N."/>
            <person name="Watson M."/>
            <person name="Adriaenssens E.M."/>
            <person name="Foster-Nyarko E."/>
            <person name="Jarju S."/>
            <person name="Secka A."/>
            <person name="Antonio M."/>
            <person name="Oren A."/>
            <person name="Chaudhuri R.R."/>
            <person name="La Ragione R."/>
            <person name="Hildebrand F."/>
            <person name="Pallen M.J."/>
        </authorList>
    </citation>
    <scope>NUCLEOTIDE SEQUENCE</scope>
    <source>
        <strain evidence="2">18911</strain>
    </source>
</reference>
<dbReference type="GO" id="GO:0005737">
    <property type="term" value="C:cytoplasm"/>
    <property type="evidence" value="ECO:0007669"/>
    <property type="project" value="TreeGrafter"/>
</dbReference>
<gene>
    <name evidence="2" type="ORF">IAB05_00955</name>
</gene>
<dbReference type="Pfam" id="PF00149">
    <property type="entry name" value="Metallophos"/>
    <property type="match status" value="1"/>
</dbReference>
<organism evidence="2 3">
    <name type="scientific">Candidatus Stercoripulliclostridium merdigallinarum</name>
    <dbReference type="NCBI Taxonomy" id="2840951"/>
    <lineage>
        <taxon>Bacteria</taxon>
        <taxon>Bacillati</taxon>
        <taxon>Bacillota</taxon>
        <taxon>Clostridia</taxon>
        <taxon>Eubacteriales</taxon>
        <taxon>Candidatus Stercoripulliclostridium</taxon>
    </lineage>
</organism>
<protein>
    <submittedName>
        <fullName evidence="2">Metallophosphoesterase</fullName>
    </submittedName>
</protein>
<evidence type="ECO:0000313" key="2">
    <source>
        <dbReference type="EMBL" id="HIU59939.1"/>
    </source>
</evidence>